<organism evidence="3 4">
    <name type="scientific">Alteriqipengyuania lutimaris</name>
    <dbReference type="NCBI Taxonomy" id="1538146"/>
    <lineage>
        <taxon>Bacteria</taxon>
        <taxon>Pseudomonadati</taxon>
        <taxon>Pseudomonadota</taxon>
        <taxon>Alphaproteobacteria</taxon>
        <taxon>Sphingomonadales</taxon>
        <taxon>Erythrobacteraceae</taxon>
        <taxon>Alteriqipengyuania</taxon>
    </lineage>
</organism>
<feature type="region of interest" description="Disordered" evidence="1">
    <location>
        <begin position="278"/>
        <end position="297"/>
    </location>
</feature>
<comment type="caution">
    <text evidence="3">The sequence shown here is derived from an EMBL/GenBank/DDBJ whole genome shotgun (WGS) entry which is preliminary data.</text>
</comment>
<evidence type="ECO:0000313" key="4">
    <source>
        <dbReference type="Proteomes" id="UP000254101"/>
    </source>
</evidence>
<gene>
    <name evidence="3" type="ORF">DL238_02100</name>
</gene>
<evidence type="ECO:0000313" key="3">
    <source>
        <dbReference type="EMBL" id="RDS76512.1"/>
    </source>
</evidence>
<dbReference type="InterPro" id="IPR023214">
    <property type="entry name" value="HAD_sf"/>
</dbReference>
<dbReference type="RefSeq" id="WP_115490742.1">
    <property type="nucleotide sequence ID" value="NZ_JACHWW010000001.1"/>
</dbReference>
<dbReference type="OrthoDB" id="193314at2"/>
<keyword evidence="4" id="KW-1185">Reference proteome</keyword>
<evidence type="ECO:0000256" key="2">
    <source>
        <dbReference type="SAM" id="SignalP"/>
    </source>
</evidence>
<protein>
    <recommendedName>
        <fullName evidence="5">Acid phosphatase</fullName>
    </recommendedName>
</protein>
<reference evidence="3 4" key="1">
    <citation type="submission" date="2018-07" db="EMBL/GenBank/DDBJ databases">
        <title>Erythrobacter nanhaiensis sp. nov., a novel member of the genus Erythrobacter isolated from the South China Sea.</title>
        <authorList>
            <person name="Chen X."/>
            <person name="Liu J."/>
        </authorList>
    </citation>
    <scope>NUCLEOTIDE SEQUENCE [LARGE SCALE GENOMIC DNA]</scope>
    <source>
        <strain evidence="3 4">S-5</strain>
    </source>
</reference>
<keyword evidence="2" id="KW-0732">Signal</keyword>
<dbReference type="Gene3D" id="3.40.50.1000">
    <property type="entry name" value="HAD superfamily/HAD-like"/>
    <property type="match status" value="1"/>
</dbReference>
<feature type="compositionally biased region" description="Pro residues" evidence="1">
    <location>
        <begin position="278"/>
        <end position="290"/>
    </location>
</feature>
<dbReference type="EMBL" id="QRBB01000001">
    <property type="protein sequence ID" value="RDS76512.1"/>
    <property type="molecule type" value="Genomic_DNA"/>
</dbReference>
<dbReference type="Proteomes" id="UP000254101">
    <property type="component" value="Unassembled WGS sequence"/>
</dbReference>
<proteinExistence type="predicted"/>
<sequence>MVRPFGSILLCAAASLTLSGCAALAVPVGTSLLLGTRIKSENARDAALAQEAQASASAESPAAAIPADAQEQDGELVLTQLDALPAPSTNALPDTGRSTYSELQEAALAIARRDPFAEEKRLSAILSDPASLEPERVPCAFAQTAVLIDLDPADGEAPLGDTVTAPADLAEALATLRAQEVAVLWLTRHTADRAGAVRRTLRNSGLDPDGQDELYLVRYEDETKATRRAAAADDYCIVAMLGDEKRDFDELFAFLKEADAAFALDTLFGEAWFLGPPPLTASPTTTPPSEPKVAAQD</sequence>
<dbReference type="AlphaFoldDB" id="A0A395LI21"/>
<dbReference type="PROSITE" id="PS51257">
    <property type="entry name" value="PROKAR_LIPOPROTEIN"/>
    <property type="match status" value="1"/>
</dbReference>
<evidence type="ECO:0000256" key="1">
    <source>
        <dbReference type="SAM" id="MobiDB-lite"/>
    </source>
</evidence>
<accession>A0A395LI21</accession>
<name>A0A395LI21_9SPHN</name>
<feature type="signal peptide" evidence="2">
    <location>
        <begin position="1"/>
        <end position="25"/>
    </location>
</feature>
<evidence type="ECO:0008006" key="5">
    <source>
        <dbReference type="Google" id="ProtNLM"/>
    </source>
</evidence>
<feature type="chain" id="PRO_5017256590" description="Acid phosphatase" evidence="2">
    <location>
        <begin position="26"/>
        <end position="297"/>
    </location>
</feature>